<accession>A0ABQ5HA26</accession>
<dbReference type="Proteomes" id="UP001151760">
    <property type="component" value="Unassembled WGS sequence"/>
</dbReference>
<dbReference type="EMBL" id="BQNB010019382">
    <property type="protein sequence ID" value="GJT84699.1"/>
    <property type="molecule type" value="Genomic_DNA"/>
</dbReference>
<evidence type="ECO:0000313" key="1">
    <source>
        <dbReference type="EMBL" id="GJT84699.1"/>
    </source>
</evidence>
<organism evidence="1 2">
    <name type="scientific">Tanacetum coccineum</name>
    <dbReference type="NCBI Taxonomy" id="301880"/>
    <lineage>
        <taxon>Eukaryota</taxon>
        <taxon>Viridiplantae</taxon>
        <taxon>Streptophyta</taxon>
        <taxon>Embryophyta</taxon>
        <taxon>Tracheophyta</taxon>
        <taxon>Spermatophyta</taxon>
        <taxon>Magnoliopsida</taxon>
        <taxon>eudicotyledons</taxon>
        <taxon>Gunneridae</taxon>
        <taxon>Pentapetalae</taxon>
        <taxon>asterids</taxon>
        <taxon>campanulids</taxon>
        <taxon>Asterales</taxon>
        <taxon>Asteraceae</taxon>
        <taxon>Asteroideae</taxon>
        <taxon>Anthemideae</taxon>
        <taxon>Anthemidinae</taxon>
        <taxon>Tanacetum</taxon>
    </lineage>
</organism>
<gene>
    <name evidence="1" type="ORF">Tco_1066416</name>
</gene>
<reference evidence="1" key="2">
    <citation type="submission" date="2022-01" db="EMBL/GenBank/DDBJ databases">
        <authorList>
            <person name="Yamashiro T."/>
            <person name="Shiraishi A."/>
            <person name="Satake H."/>
            <person name="Nakayama K."/>
        </authorList>
    </citation>
    <scope>NUCLEOTIDE SEQUENCE</scope>
</reference>
<protein>
    <submittedName>
        <fullName evidence="1">Uncharacterized protein</fullName>
    </submittedName>
</protein>
<reference evidence="1" key="1">
    <citation type="journal article" date="2022" name="Int. J. Mol. Sci.">
        <title>Draft Genome of Tanacetum Coccineum: Genomic Comparison of Closely Related Tanacetum-Family Plants.</title>
        <authorList>
            <person name="Yamashiro T."/>
            <person name="Shiraishi A."/>
            <person name="Nakayama K."/>
            <person name="Satake H."/>
        </authorList>
    </citation>
    <scope>NUCLEOTIDE SEQUENCE</scope>
</reference>
<proteinExistence type="predicted"/>
<name>A0ABQ5HA26_9ASTR</name>
<comment type="caution">
    <text evidence="1">The sequence shown here is derived from an EMBL/GenBank/DDBJ whole genome shotgun (WGS) entry which is preliminary data.</text>
</comment>
<evidence type="ECO:0000313" key="2">
    <source>
        <dbReference type="Proteomes" id="UP001151760"/>
    </source>
</evidence>
<keyword evidence="2" id="KW-1185">Reference proteome</keyword>
<feature type="non-terminal residue" evidence="1">
    <location>
        <position position="1"/>
    </location>
</feature>
<sequence>FIQKRYLDDGFSSNEAKEKQDIRHKQQGISDDLYDFVHKLVEDGRRLLDLEGVDSSESIIFSIRFHFNAIHIEYSDVILKDIEQNVGFTYVRTSELVL</sequence>